<comment type="caution">
    <text evidence="1">The sequence shown here is derived from an EMBL/GenBank/DDBJ whole genome shotgun (WGS) entry which is preliminary data.</text>
</comment>
<proteinExistence type="predicted"/>
<dbReference type="AlphaFoldDB" id="A0A0F8ZX53"/>
<accession>A0A0F8ZX53</accession>
<dbReference type="EMBL" id="LAZR01045638">
    <property type="protein sequence ID" value="KKK98388.1"/>
    <property type="molecule type" value="Genomic_DNA"/>
</dbReference>
<gene>
    <name evidence="1" type="ORF">LCGC14_2643270</name>
</gene>
<organism evidence="1">
    <name type="scientific">marine sediment metagenome</name>
    <dbReference type="NCBI Taxonomy" id="412755"/>
    <lineage>
        <taxon>unclassified sequences</taxon>
        <taxon>metagenomes</taxon>
        <taxon>ecological metagenomes</taxon>
    </lineage>
</organism>
<sequence>MVEQTVEELELLLEQAKRGTKNPLYVCLRDCYVGERLWKKDKTYELPVSMEKNPRNFRPMDITAELHEAVTEEELNE</sequence>
<protein>
    <submittedName>
        <fullName evidence="1">Uncharacterized protein</fullName>
    </submittedName>
</protein>
<feature type="non-terminal residue" evidence="1">
    <location>
        <position position="77"/>
    </location>
</feature>
<reference evidence="1" key="1">
    <citation type="journal article" date="2015" name="Nature">
        <title>Complex archaea that bridge the gap between prokaryotes and eukaryotes.</title>
        <authorList>
            <person name="Spang A."/>
            <person name="Saw J.H."/>
            <person name="Jorgensen S.L."/>
            <person name="Zaremba-Niedzwiedzka K."/>
            <person name="Martijn J."/>
            <person name="Lind A.E."/>
            <person name="van Eijk R."/>
            <person name="Schleper C."/>
            <person name="Guy L."/>
            <person name="Ettema T.J."/>
        </authorList>
    </citation>
    <scope>NUCLEOTIDE SEQUENCE</scope>
</reference>
<evidence type="ECO:0000313" key="1">
    <source>
        <dbReference type="EMBL" id="KKK98388.1"/>
    </source>
</evidence>
<name>A0A0F8ZX53_9ZZZZ</name>